<dbReference type="PANTHER" id="PTHR11006">
    <property type="entry name" value="PROTEIN ARGININE N-METHYLTRANSFERASE"/>
    <property type="match status" value="1"/>
</dbReference>
<dbReference type="SUPFAM" id="SSF53335">
    <property type="entry name" value="S-adenosyl-L-methionine-dependent methyltransferases"/>
    <property type="match status" value="1"/>
</dbReference>
<dbReference type="EMBL" id="JADEWU010000003">
    <property type="protein sequence ID" value="MBE9142000.1"/>
    <property type="molecule type" value="Genomic_DNA"/>
</dbReference>
<dbReference type="RefSeq" id="WP_193867738.1">
    <property type="nucleotide sequence ID" value="NZ_JADEWU010000003.1"/>
</dbReference>
<keyword evidence="3" id="KW-1185">Reference proteome</keyword>
<dbReference type="Pfam" id="PF05185">
    <property type="entry name" value="PRMT5"/>
    <property type="match status" value="1"/>
</dbReference>
<dbReference type="PANTHER" id="PTHR11006:SF4">
    <property type="entry name" value="PROTEIN ARGININE N-METHYLTRANSFERASE 7"/>
    <property type="match status" value="1"/>
</dbReference>
<comment type="caution">
    <text evidence="2">The sequence shown here is derived from an EMBL/GenBank/DDBJ whole genome shotgun (WGS) entry which is preliminary data.</text>
</comment>
<protein>
    <recommendedName>
        <fullName evidence="1">PRMT5 arginine-N-methyltransferase domain-containing protein</fullName>
    </recommendedName>
</protein>
<organism evidence="2 3">
    <name type="scientific">Planktothrix mougeotii LEGE 06226</name>
    <dbReference type="NCBI Taxonomy" id="1828728"/>
    <lineage>
        <taxon>Bacteria</taxon>
        <taxon>Bacillati</taxon>
        <taxon>Cyanobacteriota</taxon>
        <taxon>Cyanophyceae</taxon>
        <taxon>Oscillatoriophycideae</taxon>
        <taxon>Oscillatoriales</taxon>
        <taxon>Microcoleaceae</taxon>
        <taxon>Planktothrix</taxon>
    </lineage>
</organism>
<dbReference type="Gene3D" id="3.40.50.150">
    <property type="entry name" value="Vaccinia Virus protein VP39"/>
    <property type="match status" value="1"/>
</dbReference>
<accession>A0ABR9U6B3</accession>
<evidence type="ECO:0000313" key="2">
    <source>
        <dbReference type="EMBL" id="MBE9142000.1"/>
    </source>
</evidence>
<gene>
    <name evidence="2" type="ORF">IQ236_02035</name>
</gene>
<evidence type="ECO:0000259" key="1">
    <source>
        <dbReference type="Pfam" id="PF05185"/>
    </source>
</evidence>
<dbReference type="Proteomes" id="UP000640725">
    <property type="component" value="Unassembled WGS sequence"/>
</dbReference>
<dbReference type="InterPro" id="IPR029063">
    <property type="entry name" value="SAM-dependent_MTases_sf"/>
</dbReference>
<dbReference type="InterPro" id="IPR025799">
    <property type="entry name" value="Arg_MeTrfase"/>
</dbReference>
<feature type="domain" description="PRMT5 arginine-N-methyltransferase" evidence="1">
    <location>
        <begin position="38"/>
        <end position="167"/>
    </location>
</feature>
<sequence>MTREIELADQIWAMIRAKQVLRLPFPYLADHHASWDETVYQMLVRDSVRNEVYRRVIDATVRDRVVVEIGPGSRLFLTQLCAAGGARKIYAIEANRDAYERGCALAETLCLGEQLTLIHGLSTEIDLPELGEVCVSEIIGSIGDAEGATRFLHDATRRLLTDDAVMIPRGCKTWVSPVERPSHLYPDDATEALIRSFAPSMTDTFGQVIDLTRYKIHNIPRASLLAPEQIFEALDFQSGEPPRSRECPLSFIATRDGVFDGLLLWIHLEVGPGQVIDAFDNTSWAPVHVALSPFQVLTGDIFEVRCTAQTSAERQTPAYGFEVSLMRDGIMLYHAVNKPDLPD</sequence>
<proteinExistence type="predicted"/>
<dbReference type="InterPro" id="IPR035075">
    <property type="entry name" value="PRMT5"/>
</dbReference>
<name>A0ABR9U6B3_9CYAN</name>
<reference evidence="2 3" key="1">
    <citation type="submission" date="2020-10" db="EMBL/GenBank/DDBJ databases">
        <authorList>
            <person name="Castelo-Branco R."/>
            <person name="Eusebio N."/>
            <person name="Adriana R."/>
            <person name="Vieira A."/>
            <person name="Brugerolle De Fraissinette N."/>
            <person name="Rezende De Castro R."/>
            <person name="Schneider M.P."/>
            <person name="Vasconcelos V."/>
            <person name="Leao P.N."/>
        </authorList>
    </citation>
    <scope>NUCLEOTIDE SEQUENCE [LARGE SCALE GENOMIC DNA]</scope>
    <source>
        <strain evidence="2 3">LEGE 06226</strain>
    </source>
</reference>
<evidence type="ECO:0000313" key="3">
    <source>
        <dbReference type="Proteomes" id="UP000640725"/>
    </source>
</evidence>